<proteinExistence type="predicted"/>
<keyword evidence="9" id="KW-1185">Reference proteome</keyword>
<evidence type="ECO:0000256" key="6">
    <source>
        <dbReference type="SAM" id="MobiDB-lite"/>
    </source>
</evidence>
<dbReference type="Gene3D" id="3.30.310.210">
    <property type="match status" value="2"/>
</dbReference>
<protein>
    <recommendedName>
        <fullName evidence="7">K Homology domain-containing protein</fullName>
    </recommendedName>
</protein>
<feature type="domain" description="K Homology" evidence="7">
    <location>
        <begin position="632"/>
        <end position="707"/>
    </location>
</feature>
<feature type="domain" description="K Homology" evidence="7">
    <location>
        <begin position="547"/>
        <end position="620"/>
    </location>
</feature>
<dbReference type="AlphaFoldDB" id="A0A9Q0QVC7"/>
<comment type="subcellular location">
    <subcellularLocation>
        <location evidence="1">Nucleus</location>
    </subcellularLocation>
</comment>
<dbReference type="InterPro" id="IPR004088">
    <property type="entry name" value="KH_dom_type_1"/>
</dbReference>
<feature type="compositionally biased region" description="Polar residues" evidence="6">
    <location>
        <begin position="193"/>
        <end position="212"/>
    </location>
</feature>
<dbReference type="GO" id="GO:0003723">
    <property type="term" value="F:RNA binding"/>
    <property type="evidence" value="ECO:0007669"/>
    <property type="project" value="UniProtKB-UniRule"/>
</dbReference>
<feature type="region of interest" description="Disordered" evidence="6">
    <location>
        <begin position="160"/>
        <end position="239"/>
    </location>
</feature>
<reference evidence="8" key="1">
    <citation type="journal article" date="2023" name="Plant J.">
        <title>The genome of the king protea, Protea cynaroides.</title>
        <authorList>
            <person name="Chang J."/>
            <person name="Duong T.A."/>
            <person name="Schoeman C."/>
            <person name="Ma X."/>
            <person name="Roodt D."/>
            <person name="Barker N."/>
            <person name="Li Z."/>
            <person name="Van de Peer Y."/>
            <person name="Mizrachi E."/>
        </authorList>
    </citation>
    <scope>NUCLEOTIDE SEQUENCE</scope>
    <source>
        <tissue evidence="8">Young leaves</tissue>
    </source>
</reference>
<dbReference type="EMBL" id="JAMYWD010000004">
    <property type="protein sequence ID" value="KAJ4973303.1"/>
    <property type="molecule type" value="Genomic_DNA"/>
</dbReference>
<keyword evidence="2" id="KW-0677">Repeat</keyword>
<evidence type="ECO:0000256" key="1">
    <source>
        <dbReference type="ARBA" id="ARBA00004123"/>
    </source>
</evidence>
<feature type="domain" description="K Homology" evidence="7">
    <location>
        <begin position="306"/>
        <end position="389"/>
    </location>
</feature>
<feature type="domain" description="K Homology" evidence="7">
    <location>
        <begin position="403"/>
        <end position="478"/>
    </location>
</feature>
<dbReference type="SMART" id="SM00322">
    <property type="entry name" value="KH"/>
    <property type="match status" value="4"/>
</dbReference>
<evidence type="ECO:0000313" key="9">
    <source>
        <dbReference type="Proteomes" id="UP001141806"/>
    </source>
</evidence>
<evidence type="ECO:0000259" key="7">
    <source>
        <dbReference type="SMART" id="SM00322"/>
    </source>
</evidence>
<dbReference type="OrthoDB" id="1937934at2759"/>
<dbReference type="InterPro" id="IPR004087">
    <property type="entry name" value="KH_dom"/>
</dbReference>
<dbReference type="GO" id="GO:0005634">
    <property type="term" value="C:nucleus"/>
    <property type="evidence" value="ECO:0007669"/>
    <property type="project" value="UniProtKB-SubCell"/>
</dbReference>
<dbReference type="CDD" id="cd22460">
    <property type="entry name" value="KH-I_PEPPER_rpt2_like"/>
    <property type="match status" value="2"/>
</dbReference>
<sequence>MQQSFSPSKVSSLQYGGAVHAPNQRPLLRSQLDVDVAAGKMGGFEGSGSSLNAEVGLNLSTTLPLPLSMSHAYHVFQRDPPMTRAELPSTNLIQFQYNLLSIYLSHNPDFAQAVFNLIPQFSDIRLNQDTPVHPRIDSQIQTSQPMLTTTTPLALIASTSESSPKGAALAIPASSHREDSTGNLPQHPPAPSAHSTSATILGSSSHNSSSFRECNEGTLAASPGHPFAKRARANPSPDETLETLSGHFIFQVIWLGIDIWPICLEMAGQKSNYGKRSHSQSDYVENGGSKRRNPGDERDQYTPGPDDTVYRYLCPGRKIGSIIGRGGEIVKQLRAESQSKIRIGETMQGCEERVITIFSSSRETNAFEDSEDFVCPAQDALFRVHDRLVADEAPGEEDAEGDQPITVRLLVPSDQIGCVIGKGGQIIQGIRSDTGAQIRILKNEYLPPCALSTDELLQITGEAAVVRKALHVLSSRLHENPSRSQHLLTSATSNMYQSGGTFMGSNAGAPIVGLAPLMGPYGGYKGDTGGDWPHAFYPAPRDEASAKEFSLRLVCPTGNIGGVIGKGGSIIKQIRQESRAFIKVDSSAAEEDDCIITISSKEFFEDPISPTIDAAVRLQPKCSEKSDKESDSSVTTRLLVPISRIGCLIGKGGSIITEMRKLTKANIRILSKENLPKVASEDDEMVQITGDLDVARNALVQVTTRLKANFFEREGALSAFPPALPYLPMSADISDGSKYGSRDSKSHGRGYSYSLGYGGSSDVSDAYGSYGGSQSGSGAYGAYGGYSSGRSGSAGLSGLAA</sequence>
<keyword evidence="4" id="KW-0539">Nucleus</keyword>
<evidence type="ECO:0000256" key="3">
    <source>
        <dbReference type="ARBA" id="ARBA00022884"/>
    </source>
</evidence>
<dbReference type="Pfam" id="PF00013">
    <property type="entry name" value="KH_1"/>
    <property type="match status" value="4"/>
</dbReference>
<dbReference type="PANTHER" id="PTHR10288">
    <property type="entry name" value="KH DOMAIN CONTAINING RNA BINDING PROTEIN"/>
    <property type="match status" value="1"/>
</dbReference>
<dbReference type="Proteomes" id="UP001141806">
    <property type="component" value="Unassembled WGS sequence"/>
</dbReference>
<dbReference type="GO" id="GO:0009911">
    <property type="term" value="P:positive regulation of flower development"/>
    <property type="evidence" value="ECO:0007669"/>
    <property type="project" value="UniProtKB-ARBA"/>
</dbReference>
<comment type="caution">
    <text evidence="8">The sequence shown here is derived from an EMBL/GenBank/DDBJ whole genome shotgun (WGS) entry which is preliminary data.</text>
</comment>
<dbReference type="SUPFAM" id="SSF54791">
    <property type="entry name" value="Eukaryotic type KH-domain (KH-domain type I)"/>
    <property type="match status" value="4"/>
</dbReference>
<dbReference type="FunFam" id="3.30.310.210:FF:000002">
    <property type="entry name" value="KH domain-containing protein"/>
    <property type="match status" value="2"/>
</dbReference>
<feature type="region of interest" description="Disordered" evidence="6">
    <location>
        <begin position="271"/>
        <end position="307"/>
    </location>
</feature>
<evidence type="ECO:0000256" key="5">
    <source>
        <dbReference type="PROSITE-ProRule" id="PRU00117"/>
    </source>
</evidence>
<evidence type="ECO:0000313" key="8">
    <source>
        <dbReference type="EMBL" id="KAJ4973303.1"/>
    </source>
</evidence>
<evidence type="ECO:0000256" key="4">
    <source>
        <dbReference type="ARBA" id="ARBA00023242"/>
    </source>
</evidence>
<dbReference type="PROSITE" id="PS50084">
    <property type="entry name" value="KH_TYPE_1"/>
    <property type="match status" value="4"/>
</dbReference>
<organism evidence="8 9">
    <name type="scientific">Protea cynaroides</name>
    <dbReference type="NCBI Taxonomy" id="273540"/>
    <lineage>
        <taxon>Eukaryota</taxon>
        <taxon>Viridiplantae</taxon>
        <taxon>Streptophyta</taxon>
        <taxon>Embryophyta</taxon>
        <taxon>Tracheophyta</taxon>
        <taxon>Spermatophyta</taxon>
        <taxon>Magnoliopsida</taxon>
        <taxon>Proteales</taxon>
        <taxon>Proteaceae</taxon>
        <taxon>Protea</taxon>
    </lineage>
</organism>
<dbReference type="InterPro" id="IPR036612">
    <property type="entry name" value="KH_dom_type_1_sf"/>
</dbReference>
<name>A0A9Q0QVC7_9MAGN</name>
<dbReference type="CDD" id="cd22459">
    <property type="entry name" value="KH-I_PEPPER_rpt1_like"/>
    <property type="match status" value="2"/>
</dbReference>
<gene>
    <name evidence="8" type="ORF">NE237_006477</name>
</gene>
<accession>A0A9Q0QVC7</accession>
<keyword evidence="3 5" id="KW-0694">RNA-binding</keyword>
<evidence type="ECO:0000256" key="2">
    <source>
        <dbReference type="ARBA" id="ARBA00022737"/>
    </source>
</evidence>